<dbReference type="PANTHER" id="PTHR43464:SF94">
    <property type="entry name" value="MALONYL-[ACYL-CARRIER PROTEIN] O-METHYLTRANSFERASE"/>
    <property type="match status" value="1"/>
</dbReference>
<gene>
    <name evidence="2" type="ORF">F4W18_05435</name>
</gene>
<dbReference type="PANTHER" id="PTHR43464">
    <property type="entry name" value="METHYLTRANSFERASE"/>
    <property type="match status" value="1"/>
</dbReference>
<organism evidence="2 3">
    <name type="scientific">Vibrio gigantis</name>
    <dbReference type="NCBI Taxonomy" id="296199"/>
    <lineage>
        <taxon>Bacteria</taxon>
        <taxon>Pseudomonadati</taxon>
        <taxon>Pseudomonadota</taxon>
        <taxon>Gammaproteobacteria</taxon>
        <taxon>Vibrionales</taxon>
        <taxon>Vibrionaceae</taxon>
        <taxon>Vibrio</taxon>
    </lineage>
</organism>
<name>A0A5M9P394_9VIBR</name>
<dbReference type="Proteomes" id="UP000322521">
    <property type="component" value="Unassembled WGS sequence"/>
</dbReference>
<dbReference type="GO" id="GO:0032259">
    <property type="term" value="P:methylation"/>
    <property type="evidence" value="ECO:0007669"/>
    <property type="project" value="UniProtKB-KW"/>
</dbReference>
<feature type="domain" description="Methyltransferase type 11" evidence="1">
    <location>
        <begin position="38"/>
        <end position="129"/>
    </location>
</feature>
<evidence type="ECO:0000259" key="1">
    <source>
        <dbReference type="Pfam" id="PF08241"/>
    </source>
</evidence>
<dbReference type="Gene3D" id="3.40.50.150">
    <property type="entry name" value="Vaccinia Virus protein VP39"/>
    <property type="match status" value="1"/>
</dbReference>
<evidence type="ECO:0000313" key="2">
    <source>
        <dbReference type="EMBL" id="KAA8679669.1"/>
    </source>
</evidence>
<dbReference type="InterPro" id="IPR013216">
    <property type="entry name" value="Methyltransf_11"/>
</dbReference>
<dbReference type="EMBL" id="VXJS01000002">
    <property type="protein sequence ID" value="KAA8679669.1"/>
    <property type="molecule type" value="Genomic_DNA"/>
</dbReference>
<reference evidence="2 3" key="1">
    <citation type="submission" date="2019-09" db="EMBL/GenBank/DDBJ databases">
        <title>Draft genome sequence of various Type strains from the CCUG.</title>
        <authorList>
            <person name="Pineiro-Iglesias B."/>
            <person name="Tunovic T."/>
            <person name="Unosson C."/>
            <person name="Inganas E."/>
            <person name="Ohlen M."/>
            <person name="Cardew S."/>
            <person name="Jensie-Markopoulos S."/>
            <person name="Salva-Serra F."/>
            <person name="Jaen-Luchoro D."/>
            <person name="Karlsson R."/>
            <person name="Svensson-Stadler L."/>
            <person name="Chun J."/>
            <person name="Moore E."/>
        </authorList>
    </citation>
    <scope>NUCLEOTIDE SEQUENCE [LARGE SCALE GENOMIC DNA]</scope>
    <source>
        <strain evidence="2 3">CCUG 56969T</strain>
    </source>
</reference>
<dbReference type="GO" id="GO:0008757">
    <property type="term" value="F:S-adenosylmethionine-dependent methyltransferase activity"/>
    <property type="evidence" value="ECO:0007669"/>
    <property type="project" value="InterPro"/>
</dbReference>
<comment type="caution">
    <text evidence="2">The sequence shown here is derived from an EMBL/GenBank/DDBJ whole genome shotgun (WGS) entry which is preliminary data.</text>
</comment>
<dbReference type="InterPro" id="IPR029063">
    <property type="entry name" value="SAM-dependent_MTases_sf"/>
</dbReference>
<keyword evidence="2" id="KW-0808">Transferase</keyword>
<dbReference type="RefSeq" id="WP_076673754.1">
    <property type="nucleotide sequence ID" value="NZ_AP025493.1"/>
</dbReference>
<dbReference type="OrthoDB" id="7348755at2"/>
<evidence type="ECO:0000313" key="3">
    <source>
        <dbReference type="Proteomes" id="UP000322521"/>
    </source>
</evidence>
<keyword evidence="3" id="KW-1185">Reference proteome</keyword>
<sequence>MNYYNENASIFFEGTIDVDMSSLYSEFLPYLKSGSLILDAGCGSGRDSKYFLSKGFEVHAIDASDELAKLAEVQIEQAVEVTTFKDFTTDKAFDAIWACASLLHVPFEELSVSISNLERCLITGGSFYCSFKLGNDEVMRGGRNFTNLNEELLDQVLTNTSLRISKAWITGDARKGREEEKWLNAILIKD</sequence>
<protein>
    <submittedName>
        <fullName evidence="2">Class I SAM-dependent methyltransferase</fullName>
    </submittedName>
</protein>
<dbReference type="AlphaFoldDB" id="A0A5M9P394"/>
<keyword evidence="2" id="KW-0489">Methyltransferase</keyword>
<accession>A0A5M9P394</accession>
<proteinExistence type="predicted"/>
<dbReference type="CDD" id="cd02440">
    <property type="entry name" value="AdoMet_MTases"/>
    <property type="match status" value="1"/>
</dbReference>
<dbReference type="SUPFAM" id="SSF53335">
    <property type="entry name" value="S-adenosyl-L-methionine-dependent methyltransferases"/>
    <property type="match status" value="1"/>
</dbReference>
<dbReference type="Pfam" id="PF08241">
    <property type="entry name" value="Methyltransf_11"/>
    <property type="match status" value="1"/>
</dbReference>